<evidence type="ECO:0000313" key="2">
    <source>
        <dbReference type="Proteomes" id="UP001614391"/>
    </source>
</evidence>
<dbReference type="EMBL" id="JBITYT010000005">
    <property type="protein sequence ID" value="MFI9120186.1"/>
    <property type="molecule type" value="Genomic_DNA"/>
</dbReference>
<protein>
    <submittedName>
        <fullName evidence="1">Uncharacterized protein</fullName>
    </submittedName>
</protein>
<dbReference type="RefSeq" id="WP_399613945.1">
    <property type="nucleotide sequence ID" value="NZ_JBITYT010000005.1"/>
</dbReference>
<keyword evidence="2" id="KW-1185">Reference proteome</keyword>
<accession>A0ABW8CTK5</accession>
<organism evidence="1 2">
    <name type="scientific">Streptomyces bikiniensis</name>
    <dbReference type="NCBI Taxonomy" id="1896"/>
    <lineage>
        <taxon>Bacteria</taxon>
        <taxon>Bacillati</taxon>
        <taxon>Actinomycetota</taxon>
        <taxon>Actinomycetes</taxon>
        <taxon>Kitasatosporales</taxon>
        <taxon>Streptomycetaceae</taxon>
        <taxon>Streptomyces</taxon>
    </lineage>
</organism>
<dbReference type="Proteomes" id="UP001614391">
    <property type="component" value="Unassembled WGS sequence"/>
</dbReference>
<gene>
    <name evidence="1" type="ORF">ACIGW0_12440</name>
</gene>
<proteinExistence type="predicted"/>
<sequence length="309" mass="33897">MRRTDVFGDGGAWTGLALEVESRGLPGLRLFAAEGRILLAQGERPVLLAAVDDDRCGVGFRRTDAYRSVVPPLRAAAAREAAGRPDRWAYRFAEHLARAADGPLHDGRWLLSHEVPAFWNHRNLPPSAHWGEMLVEGHPDGYLDWFVHHGAWEVLPLRPVPDHDDARVKAYRKQARDGILPPVLLWWVSGLDCHVVLDGHARLAAAIAESVAPPLLYLDRTAPGDEVAAGTERAAREYEAELARFAELRARHGDAVPDGAEIAGSVLARRLAELRTGARPTWAWPLPGGRDEWSRVAREVTGGEGDLPG</sequence>
<comment type="caution">
    <text evidence="1">The sequence shown here is derived from an EMBL/GenBank/DDBJ whole genome shotgun (WGS) entry which is preliminary data.</text>
</comment>
<name>A0ABW8CTK5_STRBI</name>
<reference evidence="1 2" key="1">
    <citation type="submission" date="2024-10" db="EMBL/GenBank/DDBJ databases">
        <title>The Natural Products Discovery Center: Release of the First 8490 Sequenced Strains for Exploring Actinobacteria Biosynthetic Diversity.</title>
        <authorList>
            <person name="Kalkreuter E."/>
            <person name="Kautsar S.A."/>
            <person name="Yang D."/>
            <person name="Bader C.D."/>
            <person name="Teijaro C.N."/>
            <person name="Fluegel L."/>
            <person name="Davis C.M."/>
            <person name="Simpson J.R."/>
            <person name="Lauterbach L."/>
            <person name="Steele A.D."/>
            <person name="Gui C."/>
            <person name="Meng S."/>
            <person name="Li G."/>
            <person name="Viehrig K."/>
            <person name="Ye F."/>
            <person name="Su P."/>
            <person name="Kiefer A.F."/>
            <person name="Nichols A."/>
            <person name="Cepeda A.J."/>
            <person name="Yan W."/>
            <person name="Fan B."/>
            <person name="Jiang Y."/>
            <person name="Adhikari A."/>
            <person name="Zheng C.-J."/>
            <person name="Schuster L."/>
            <person name="Cowan T.M."/>
            <person name="Smanski M.J."/>
            <person name="Chevrette M.G."/>
            <person name="De Carvalho L.P.S."/>
            <person name="Shen B."/>
        </authorList>
    </citation>
    <scope>NUCLEOTIDE SEQUENCE [LARGE SCALE GENOMIC DNA]</scope>
    <source>
        <strain evidence="1 2">NPDC053346</strain>
    </source>
</reference>
<evidence type="ECO:0000313" key="1">
    <source>
        <dbReference type="EMBL" id="MFI9120186.1"/>
    </source>
</evidence>